<dbReference type="Proteomes" id="UP000656548">
    <property type="component" value="Unassembled WGS sequence"/>
</dbReference>
<organism evidence="1 2">
    <name type="scientific">Amycolatopsis roodepoortensis</name>
    <dbReference type="NCBI Taxonomy" id="700274"/>
    <lineage>
        <taxon>Bacteria</taxon>
        <taxon>Bacillati</taxon>
        <taxon>Actinomycetota</taxon>
        <taxon>Actinomycetes</taxon>
        <taxon>Pseudonocardiales</taxon>
        <taxon>Pseudonocardiaceae</taxon>
        <taxon>Amycolatopsis</taxon>
    </lineage>
</organism>
<keyword evidence="2" id="KW-1185">Reference proteome</keyword>
<evidence type="ECO:0000313" key="1">
    <source>
        <dbReference type="EMBL" id="MBE1574336.1"/>
    </source>
</evidence>
<proteinExistence type="predicted"/>
<evidence type="ECO:0000313" key="2">
    <source>
        <dbReference type="Proteomes" id="UP000656548"/>
    </source>
</evidence>
<sequence length="82" mass="8324">MPVEHGQLSVSRLKADGEAVDLSSPSVELGFTDPVSEVVRDLGEPGSLAGVDAQYGASDARVLVLARGAVGAAAGAEFQLRC</sequence>
<reference evidence="1 2" key="1">
    <citation type="submission" date="2020-10" db="EMBL/GenBank/DDBJ databases">
        <title>Sequencing the genomes of 1000 actinobacteria strains.</title>
        <authorList>
            <person name="Klenk H.-P."/>
        </authorList>
    </citation>
    <scope>NUCLEOTIDE SEQUENCE [LARGE SCALE GENOMIC DNA]</scope>
    <source>
        <strain evidence="1 2">DSM 46661</strain>
    </source>
</reference>
<accession>A0ABR9L151</accession>
<dbReference type="EMBL" id="JADBEJ010000001">
    <property type="protein sequence ID" value="MBE1574336.1"/>
    <property type="molecule type" value="Genomic_DNA"/>
</dbReference>
<protein>
    <submittedName>
        <fullName evidence="1">Uncharacterized protein</fullName>
    </submittedName>
</protein>
<gene>
    <name evidence="1" type="ORF">H4W30_001365</name>
</gene>
<comment type="caution">
    <text evidence="1">The sequence shown here is derived from an EMBL/GenBank/DDBJ whole genome shotgun (WGS) entry which is preliminary data.</text>
</comment>
<dbReference type="RefSeq" id="WP_192741985.1">
    <property type="nucleotide sequence ID" value="NZ_JADBEJ010000001.1"/>
</dbReference>
<name>A0ABR9L151_9PSEU</name>